<accession>A0A852R521</accession>
<evidence type="ECO:0000313" key="2">
    <source>
        <dbReference type="Proteomes" id="UP000586095"/>
    </source>
</evidence>
<dbReference type="RefSeq" id="WP_185986387.1">
    <property type="nucleotide sequence ID" value="NZ_BAAALZ010000002.1"/>
</dbReference>
<protein>
    <submittedName>
        <fullName evidence="1">Uncharacterized protein</fullName>
    </submittedName>
</protein>
<evidence type="ECO:0000313" key="1">
    <source>
        <dbReference type="EMBL" id="NYD26048.1"/>
    </source>
</evidence>
<proteinExistence type="predicted"/>
<reference evidence="1 2" key="1">
    <citation type="submission" date="2020-07" db="EMBL/GenBank/DDBJ databases">
        <title>Sequencing the genomes of 1000 actinobacteria strains.</title>
        <authorList>
            <person name="Klenk H.-P."/>
        </authorList>
    </citation>
    <scope>NUCLEOTIDE SEQUENCE [LARGE SCALE GENOMIC DNA]</scope>
    <source>
        <strain evidence="1 2">DSM 17380</strain>
    </source>
</reference>
<dbReference type="AlphaFoldDB" id="A0A852R521"/>
<name>A0A852R521_9MICO</name>
<sequence>MPKYKIYLTGYAGHTVEVEAETADEAIDAALSGDLPVSCHQCPQIEQWEFPPDVDDRAKRETYITEIEERE</sequence>
<organism evidence="1 2">
    <name type="scientific">Leucobacter aridicollis</name>
    <dbReference type="NCBI Taxonomy" id="283878"/>
    <lineage>
        <taxon>Bacteria</taxon>
        <taxon>Bacillati</taxon>
        <taxon>Actinomycetota</taxon>
        <taxon>Actinomycetes</taxon>
        <taxon>Micrococcales</taxon>
        <taxon>Microbacteriaceae</taxon>
        <taxon>Leucobacter</taxon>
    </lineage>
</organism>
<keyword evidence="2" id="KW-1185">Reference proteome</keyword>
<dbReference type="Proteomes" id="UP000586095">
    <property type="component" value="Unassembled WGS sequence"/>
</dbReference>
<comment type="caution">
    <text evidence="1">The sequence shown here is derived from an EMBL/GenBank/DDBJ whole genome shotgun (WGS) entry which is preliminary data.</text>
</comment>
<gene>
    <name evidence="1" type="ORF">BJ960_000851</name>
</gene>
<dbReference type="EMBL" id="JACCBD010000001">
    <property type="protein sequence ID" value="NYD26048.1"/>
    <property type="molecule type" value="Genomic_DNA"/>
</dbReference>